<gene>
    <name evidence="8" type="primary">EXOC4</name>
    <name evidence="8" type="ORF">HETSPECPRED_010472</name>
</gene>
<evidence type="ECO:0000256" key="3">
    <source>
        <dbReference type="ARBA" id="ARBA00022927"/>
    </source>
</evidence>
<keyword evidence="3 4" id="KW-0653">Protein transport</keyword>
<dbReference type="GO" id="GO:0015031">
    <property type="term" value="P:protein transport"/>
    <property type="evidence" value="ECO:0007669"/>
    <property type="project" value="UniProtKB-KW"/>
</dbReference>
<dbReference type="Pfam" id="PF20652">
    <property type="entry name" value="Sec8_C"/>
    <property type="match status" value="2"/>
</dbReference>
<evidence type="ECO:0000256" key="2">
    <source>
        <dbReference type="ARBA" id="ARBA00022483"/>
    </source>
</evidence>
<evidence type="ECO:0000256" key="5">
    <source>
        <dbReference type="SAM" id="MobiDB-lite"/>
    </source>
</evidence>
<feature type="domain" description="Exocyst complex component Sec8 middle helical bundle" evidence="7">
    <location>
        <begin position="376"/>
        <end position="512"/>
    </location>
</feature>
<feature type="domain" description="Exocyst complex component Sec8 N-terminal" evidence="6">
    <location>
        <begin position="120"/>
        <end position="259"/>
    </location>
</feature>
<sequence>MSYTQSNSSGHLNGGHTHGEIDRYDDNLKDGGPAGASRVRRPGGYGGFLNDNFPLSSEYESAIPSRHRSPDADWDYQAQEDSHRGAQSYMASNRSRSQDRLGRGLGNARAYGSGPGGRQIEGVIQHIEDNWDVLTKDDCVPVHVALQLMDHSSLGRGNDYHDFQSTSQQLQKALKAIVNEHHQGFNSSIGTFHKIQSSIQASQTRVRALKDSVQDAKTSLMITKPELKGMGTLSQRYGDILHVLGQIEKLQGVPEKLDARISEKHFLIAVDLLQDALRIIRRSDMENVGALTDLRIYFSNQETSLTDILVEELHDHIYLKSPYCQERWKSFKANPLTSIASGSSMSALPNSWRRPLYRFLDSLDSSILIEDDASRNPEVDSFQYINLILESLNRLGHLDAAIDTLAQRLPVELFAIVDKTNQEVDVRHPSHLRNSQGANRRSFDLEQGDKTGQNRVLDDLLSTLYSKFEAIAEGHRAVHDVVVGIAKREGLGNGKHLSGGFKEMWKLYQSEVAIAVPLKWPPSDKRVFKLAGIDKKSTNLATEQEDLDQILKASVPGLVSKSRRRSGVNDSKTSSVNGPVAGHKLLIEPSVFNICTLLPPSLGFLQRLKDIVPPDSDIAISTLTSFLDDFLVNVFYPQLDETVTELCTQAFIEMDAFQKDSQWSQKASKPLFKGTSTFFALIQAFCKLLQAIPQDPPFTQLLVSQITAYYTKCSEWYQDLVARLRGQEQHDLQLKPAATMAESGELREVAEQLLNSIDPGLDELRHREISLLLAANQQQPFQPRDIISDHRTVPALCLLYTSMMWLASHLSTLHQVVSEPSATSTKSAQTRRWTLLNLHTKTSSPASTTPYLSLTPSIAASLDRTLFSIRSLALTALLTLHLDIRAGMIHMLGRTLSASYLLAQPTQEPDPSVLTLNSDLLSFDETLGAYLGTREHSFVISGLALLIDTALLSLTPKMVTAMNADGCARMQLNILVLQQNLKAIEVDAVVGRSVEYFDMFTQGAGGIVALAKERGKEVGFTLEELKGLVELSYSEGLRSEGREGAVAARKGLGSALMELSEILWDT</sequence>
<dbReference type="Proteomes" id="UP000664521">
    <property type="component" value="Unassembled WGS sequence"/>
</dbReference>
<comment type="similarity">
    <text evidence="4">Belongs to the SEC8 family.</text>
</comment>
<keyword evidence="9" id="KW-1185">Reference proteome</keyword>
<dbReference type="PANTHER" id="PTHR14146:SF0">
    <property type="entry name" value="EXOCYST COMPLEX COMPONENT 4"/>
    <property type="match status" value="1"/>
</dbReference>
<accession>A0A8H3J046</accession>
<dbReference type="OrthoDB" id="272977at2759"/>
<evidence type="ECO:0000259" key="6">
    <source>
        <dbReference type="Pfam" id="PF04048"/>
    </source>
</evidence>
<feature type="domain" description="Exocyst complex component Sec8 middle helical bundle" evidence="7">
    <location>
        <begin position="524"/>
        <end position="602"/>
    </location>
</feature>
<dbReference type="GO" id="GO:0006893">
    <property type="term" value="P:Golgi to plasma membrane transport"/>
    <property type="evidence" value="ECO:0007669"/>
    <property type="project" value="TreeGrafter"/>
</dbReference>
<evidence type="ECO:0000259" key="7">
    <source>
        <dbReference type="Pfam" id="PF20652"/>
    </source>
</evidence>
<comment type="caution">
    <text evidence="8">The sequence shown here is derived from an EMBL/GenBank/DDBJ whole genome shotgun (WGS) entry which is preliminary data.</text>
</comment>
<dbReference type="PANTHER" id="PTHR14146">
    <property type="entry name" value="EXOCYST COMPLEX COMPONENT 4"/>
    <property type="match status" value="1"/>
</dbReference>
<evidence type="ECO:0000256" key="4">
    <source>
        <dbReference type="RuleBase" id="RU367079"/>
    </source>
</evidence>
<dbReference type="GO" id="GO:0090522">
    <property type="term" value="P:vesicle tethering involved in exocytosis"/>
    <property type="evidence" value="ECO:0007669"/>
    <property type="project" value="UniProtKB-UniRule"/>
</dbReference>
<organism evidence="8 9">
    <name type="scientific">Heterodermia speciosa</name>
    <dbReference type="NCBI Taxonomy" id="116794"/>
    <lineage>
        <taxon>Eukaryota</taxon>
        <taxon>Fungi</taxon>
        <taxon>Dikarya</taxon>
        <taxon>Ascomycota</taxon>
        <taxon>Pezizomycotina</taxon>
        <taxon>Lecanoromycetes</taxon>
        <taxon>OSLEUM clade</taxon>
        <taxon>Lecanoromycetidae</taxon>
        <taxon>Caliciales</taxon>
        <taxon>Physciaceae</taxon>
        <taxon>Heterodermia</taxon>
    </lineage>
</organism>
<proteinExistence type="inferred from homology"/>
<dbReference type="GO" id="GO:0000145">
    <property type="term" value="C:exocyst"/>
    <property type="evidence" value="ECO:0007669"/>
    <property type="project" value="UniProtKB-UniRule"/>
</dbReference>
<evidence type="ECO:0000313" key="8">
    <source>
        <dbReference type="EMBL" id="CAF9936849.1"/>
    </source>
</evidence>
<feature type="region of interest" description="Disordered" evidence="5">
    <location>
        <begin position="429"/>
        <end position="448"/>
    </location>
</feature>
<dbReference type="GO" id="GO:0006904">
    <property type="term" value="P:vesicle docking involved in exocytosis"/>
    <property type="evidence" value="ECO:0007669"/>
    <property type="project" value="InterPro"/>
</dbReference>
<feature type="region of interest" description="Disordered" evidence="5">
    <location>
        <begin position="60"/>
        <end position="115"/>
    </location>
</feature>
<dbReference type="Pfam" id="PF04048">
    <property type="entry name" value="Sec8_N"/>
    <property type="match status" value="1"/>
</dbReference>
<dbReference type="GO" id="GO:0006612">
    <property type="term" value="P:protein targeting to membrane"/>
    <property type="evidence" value="ECO:0007669"/>
    <property type="project" value="UniProtKB-UniRule"/>
</dbReference>
<dbReference type="EMBL" id="CAJPDS010000095">
    <property type="protein sequence ID" value="CAF9936849.1"/>
    <property type="molecule type" value="Genomic_DNA"/>
</dbReference>
<feature type="region of interest" description="Disordered" evidence="5">
    <location>
        <begin position="1"/>
        <end position="47"/>
    </location>
</feature>
<reference evidence="8" key="1">
    <citation type="submission" date="2021-03" db="EMBL/GenBank/DDBJ databases">
        <authorList>
            <person name="Tagirdzhanova G."/>
        </authorList>
    </citation>
    <scope>NUCLEOTIDE SEQUENCE</scope>
</reference>
<feature type="compositionally biased region" description="Polar residues" evidence="5">
    <location>
        <begin position="1"/>
        <end position="11"/>
    </location>
</feature>
<keyword evidence="2 4" id="KW-0268">Exocytosis</keyword>
<comment type="function">
    <text evidence="4">Component of the exocyst complex involved in the docking of exocytic vesicles with fusion sites on the plasma membrane.</text>
</comment>
<keyword evidence="1 4" id="KW-0813">Transport</keyword>
<dbReference type="InterPro" id="IPR048630">
    <property type="entry name" value="Sec8_M"/>
</dbReference>
<evidence type="ECO:0000256" key="1">
    <source>
        <dbReference type="ARBA" id="ARBA00022448"/>
    </source>
</evidence>
<feature type="compositionally biased region" description="Basic and acidic residues" evidence="5">
    <location>
        <begin position="17"/>
        <end position="29"/>
    </location>
</feature>
<name>A0A8H3J046_9LECA</name>
<protein>
    <recommendedName>
        <fullName evidence="4">Exocyst complex component Sec8</fullName>
    </recommendedName>
</protein>
<dbReference type="InterPro" id="IPR039682">
    <property type="entry name" value="Sec8/EXOC4"/>
</dbReference>
<dbReference type="AlphaFoldDB" id="A0A8H3J046"/>
<dbReference type="InterPro" id="IPR007191">
    <property type="entry name" value="Sec8_exocyst_N"/>
</dbReference>
<evidence type="ECO:0000313" key="9">
    <source>
        <dbReference type="Proteomes" id="UP000664521"/>
    </source>
</evidence>